<dbReference type="InterPro" id="IPR033414">
    <property type="entry name" value="Sensor_dom"/>
</dbReference>
<dbReference type="Pfam" id="PF08448">
    <property type="entry name" value="PAS_4"/>
    <property type="match status" value="1"/>
</dbReference>
<dbReference type="PROSITE" id="PS50113">
    <property type="entry name" value="PAC"/>
    <property type="match status" value="2"/>
</dbReference>
<dbReference type="Pfam" id="PF13426">
    <property type="entry name" value="PAS_9"/>
    <property type="match status" value="1"/>
</dbReference>
<dbReference type="AlphaFoldDB" id="K0NNK3"/>
<evidence type="ECO:0000256" key="2">
    <source>
        <dbReference type="ARBA" id="ARBA00004370"/>
    </source>
</evidence>
<feature type="domain" description="PAC" evidence="12">
    <location>
        <begin position="303"/>
        <end position="355"/>
    </location>
</feature>
<dbReference type="InterPro" id="IPR001610">
    <property type="entry name" value="PAC"/>
</dbReference>
<evidence type="ECO:0000313" key="14">
    <source>
        <dbReference type="EMBL" id="CCK82245.1"/>
    </source>
</evidence>
<dbReference type="Gene3D" id="6.10.340.10">
    <property type="match status" value="1"/>
</dbReference>
<comment type="subcellular location">
    <subcellularLocation>
        <location evidence="2">Membrane</location>
    </subcellularLocation>
</comment>
<feature type="transmembrane region" description="Helical" evidence="8">
    <location>
        <begin position="143"/>
        <end position="168"/>
    </location>
</feature>
<keyword evidence="5 14" id="KW-0808">Transferase</keyword>
<dbReference type="PROSITE" id="PS50110">
    <property type="entry name" value="RESPONSE_REGULATORY"/>
    <property type="match status" value="1"/>
</dbReference>
<dbReference type="InterPro" id="IPR003660">
    <property type="entry name" value="HAMP_dom"/>
</dbReference>
<dbReference type="EC" id="2.7.13.3" evidence="3"/>
<evidence type="ECO:0000259" key="10">
    <source>
        <dbReference type="PROSITE" id="PS50110"/>
    </source>
</evidence>
<dbReference type="SUPFAM" id="SSF47384">
    <property type="entry name" value="Homodimeric domain of signal transducing histidine kinase"/>
    <property type="match status" value="1"/>
</dbReference>
<keyword evidence="15" id="KW-1185">Reference proteome</keyword>
<evidence type="ECO:0000256" key="3">
    <source>
        <dbReference type="ARBA" id="ARBA00012438"/>
    </source>
</evidence>
<dbReference type="SUPFAM" id="SSF52172">
    <property type="entry name" value="CheY-like"/>
    <property type="match status" value="1"/>
</dbReference>
<keyword evidence="6 14" id="KW-0418">Kinase</keyword>
<dbReference type="Gene3D" id="3.30.450.20">
    <property type="entry name" value="PAS domain"/>
    <property type="match status" value="2"/>
</dbReference>
<dbReference type="OrthoDB" id="5408805at2"/>
<dbReference type="CDD" id="cd00130">
    <property type="entry name" value="PAS"/>
    <property type="match status" value="1"/>
</dbReference>
<dbReference type="InterPro" id="IPR035965">
    <property type="entry name" value="PAS-like_dom_sf"/>
</dbReference>
<dbReference type="CDD" id="cd00156">
    <property type="entry name" value="REC"/>
    <property type="match status" value="1"/>
</dbReference>
<feature type="domain" description="PAC" evidence="12">
    <location>
        <begin position="431"/>
        <end position="483"/>
    </location>
</feature>
<dbReference type="GO" id="GO:0016020">
    <property type="term" value="C:membrane"/>
    <property type="evidence" value="ECO:0007669"/>
    <property type="project" value="UniProtKB-SubCell"/>
</dbReference>
<dbReference type="STRING" id="651182.TOL2_C40890"/>
<organism evidence="14 15">
    <name type="scientific">Desulfobacula toluolica (strain DSM 7467 / Tol2)</name>
    <dbReference type="NCBI Taxonomy" id="651182"/>
    <lineage>
        <taxon>Bacteria</taxon>
        <taxon>Pseudomonadati</taxon>
        <taxon>Thermodesulfobacteriota</taxon>
        <taxon>Desulfobacteria</taxon>
        <taxon>Desulfobacterales</taxon>
        <taxon>Desulfobacteraceae</taxon>
        <taxon>Desulfobacula</taxon>
    </lineage>
</organism>
<dbReference type="HOGENOM" id="CLU_000445_114_51_7"/>
<dbReference type="RefSeq" id="WP_014959425.1">
    <property type="nucleotide sequence ID" value="NC_018645.1"/>
</dbReference>
<dbReference type="InterPro" id="IPR000014">
    <property type="entry name" value="PAS"/>
</dbReference>
<dbReference type="PATRIC" id="fig|651182.5.peg.4814"/>
<dbReference type="InterPro" id="IPR011006">
    <property type="entry name" value="CheY-like_superfamily"/>
</dbReference>
<feature type="transmembrane region" description="Helical" evidence="8">
    <location>
        <begin position="6"/>
        <end position="31"/>
    </location>
</feature>
<dbReference type="PANTHER" id="PTHR43065:SF42">
    <property type="entry name" value="TWO-COMPONENT SENSOR PPRA"/>
    <property type="match status" value="1"/>
</dbReference>
<dbReference type="Pfam" id="PF00512">
    <property type="entry name" value="HisKA"/>
    <property type="match status" value="1"/>
</dbReference>
<dbReference type="PROSITE" id="PS50885">
    <property type="entry name" value="HAMP"/>
    <property type="match status" value="1"/>
</dbReference>
<sequence>MIKRKMGYKLVVSIILFSSVITLIATGLQIFMDYRVEIDRVNNYEVMIRKSYLKSIVTSVWVYDEQQIQTQLNGILQLPDMEHLEILLDTGAGWGVGHRASKNNLNYEFPLLYSYKGEDVKIGTLHAVVSLDNIYARLIKKAITILISNAVKTFLVSGFILLIFQYLLTRHLYSLSRWMRHLDIGKSFEKFQLNRKPDKSGQNDELDELVLSINQMQDNLKNYFGDLIKSEKKYKILIENIPIKVFHKDIESVYVACNINYAVDLNIQPDQIAGKTDFDFFPKELAKKYLSDDKRIIKSEKIESFEDQYIYPGGNKIIVQSIKAPVRDEDNKVIGLIGALIDLTELEKAKTDLKKSEERFSRLMEGLQKTHFFFSQNTQGNFTYLSPSIKDVLGYSEENFLTHYTRYLTDNTINKEAIRLSEMAVKGLKQLPYEIELFHNNGTIRQLQVTEAPVFDTHGKVVSIEGMAHDVTEIKKIETQLRQAQKMEAIGTLAGGIAHDFNNILSLVLGYAEMILDDAPKGSIIKKNTENILTAGHRAKDMVKQILAFSRQSDLECIPFQPAVIVKEAFKMIRHSIPTTIDIQEDIDPNCDLIMASPAQVHQIVMNLSTNAFHAMEQTGGCIFISLKNRKIDVKDVIRNETGLLQGQFIELIIKDTGPGIDPAIQDKIFNPYFTTKEIGKGTGMGLAIVHGIVQSYGGAITIESNKSEGAAFHVFFPATKSKITTEDTNEPVQKGSERILLVDDEEELLNMTADMLKRLGYKVTARQSSIEALKIFKNKPDRFDLIITDQTMPVMTGANLAQQMMQIRPDIRVILCTGYSSILSKTQAMEMGIKQFVLKPVTQKEIAGLIRKVLDAS</sequence>
<dbReference type="PROSITE" id="PS50109">
    <property type="entry name" value="HIS_KIN"/>
    <property type="match status" value="1"/>
</dbReference>
<dbReference type="Pfam" id="PF17149">
    <property type="entry name" value="CHASE5"/>
    <property type="match status" value="1"/>
</dbReference>
<dbReference type="Pfam" id="PF02518">
    <property type="entry name" value="HATPase_c"/>
    <property type="match status" value="1"/>
</dbReference>
<dbReference type="EMBL" id="FO203503">
    <property type="protein sequence ID" value="CCK82245.1"/>
    <property type="molecule type" value="Genomic_DNA"/>
</dbReference>
<evidence type="ECO:0000256" key="1">
    <source>
        <dbReference type="ARBA" id="ARBA00000085"/>
    </source>
</evidence>
<feature type="domain" description="Histidine kinase" evidence="9">
    <location>
        <begin position="496"/>
        <end position="721"/>
    </location>
</feature>
<dbReference type="Gene3D" id="1.10.287.130">
    <property type="match status" value="1"/>
</dbReference>
<dbReference type="SUPFAM" id="SSF55785">
    <property type="entry name" value="PYP-like sensor domain (PAS domain)"/>
    <property type="match status" value="2"/>
</dbReference>
<dbReference type="InterPro" id="IPR005467">
    <property type="entry name" value="His_kinase_dom"/>
</dbReference>
<keyword evidence="4 7" id="KW-0597">Phosphoprotein</keyword>
<gene>
    <name evidence="14" type="ordered locus">TOL2_C40890</name>
</gene>
<dbReference type="SMART" id="SM00388">
    <property type="entry name" value="HisKA"/>
    <property type="match status" value="1"/>
</dbReference>
<dbReference type="Gene3D" id="3.40.50.2300">
    <property type="match status" value="1"/>
</dbReference>
<dbReference type="Proteomes" id="UP000007347">
    <property type="component" value="Chromosome"/>
</dbReference>
<keyword evidence="8" id="KW-0472">Membrane</keyword>
<dbReference type="InterPro" id="IPR013656">
    <property type="entry name" value="PAS_4"/>
</dbReference>
<feature type="domain" description="HAMP" evidence="13">
    <location>
        <begin position="193"/>
        <end position="225"/>
    </location>
</feature>
<dbReference type="SMART" id="SM00387">
    <property type="entry name" value="HATPase_c"/>
    <property type="match status" value="1"/>
</dbReference>
<evidence type="ECO:0000259" key="11">
    <source>
        <dbReference type="PROSITE" id="PS50112"/>
    </source>
</evidence>
<feature type="domain" description="PAS" evidence="11">
    <location>
        <begin position="356"/>
        <end position="401"/>
    </location>
</feature>
<keyword evidence="8" id="KW-1133">Transmembrane helix</keyword>
<dbReference type="SMART" id="SM00086">
    <property type="entry name" value="PAC"/>
    <property type="match status" value="2"/>
</dbReference>
<dbReference type="PROSITE" id="PS50112">
    <property type="entry name" value="PAS"/>
    <property type="match status" value="1"/>
</dbReference>
<dbReference type="InterPro" id="IPR004358">
    <property type="entry name" value="Sig_transdc_His_kin-like_C"/>
</dbReference>
<evidence type="ECO:0000256" key="4">
    <source>
        <dbReference type="ARBA" id="ARBA00022553"/>
    </source>
</evidence>
<evidence type="ECO:0000256" key="6">
    <source>
        <dbReference type="ARBA" id="ARBA00022777"/>
    </source>
</evidence>
<evidence type="ECO:0000259" key="12">
    <source>
        <dbReference type="PROSITE" id="PS50113"/>
    </source>
</evidence>
<evidence type="ECO:0000313" key="15">
    <source>
        <dbReference type="Proteomes" id="UP000007347"/>
    </source>
</evidence>
<keyword evidence="8" id="KW-0812">Transmembrane</keyword>
<comment type="catalytic activity">
    <reaction evidence="1">
        <text>ATP + protein L-histidine = ADP + protein N-phospho-L-histidine.</text>
        <dbReference type="EC" id="2.7.13.3"/>
    </reaction>
</comment>
<dbReference type="GO" id="GO:0000155">
    <property type="term" value="F:phosphorelay sensor kinase activity"/>
    <property type="evidence" value="ECO:0007669"/>
    <property type="project" value="InterPro"/>
</dbReference>
<protein>
    <recommendedName>
        <fullName evidence="3">histidine kinase</fullName>
        <ecNumber evidence="3">2.7.13.3</ecNumber>
    </recommendedName>
</protein>
<evidence type="ECO:0000256" key="7">
    <source>
        <dbReference type="PROSITE-ProRule" id="PRU00169"/>
    </source>
</evidence>
<dbReference type="KEGG" id="dto:TOL2_C40890"/>
<proteinExistence type="predicted"/>
<reference evidence="14 15" key="1">
    <citation type="journal article" date="2013" name="Environ. Microbiol.">
        <title>Complete genome, catabolic sub-proteomes and key-metabolites of Desulfobacula toluolica Tol2, a marine, aromatic compound-degrading, sulfate-reducing bacterium.</title>
        <authorList>
            <person name="Wohlbrand L."/>
            <person name="Jacob J.H."/>
            <person name="Kube M."/>
            <person name="Mussmann M."/>
            <person name="Jarling R."/>
            <person name="Beck A."/>
            <person name="Amann R."/>
            <person name="Wilkes H."/>
            <person name="Reinhardt R."/>
            <person name="Rabus R."/>
        </authorList>
    </citation>
    <scope>NUCLEOTIDE SEQUENCE [LARGE SCALE GENOMIC DNA]</scope>
    <source>
        <strain evidence="15">DSM 7467 / Tol2</strain>
    </source>
</reference>
<dbReference type="InterPro" id="IPR001789">
    <property type="entry name" value="Sig_transdc_resp-reg_receiver"/>
</dbReference>
<evidence type="ECO:0000259" key="9">
    <source>
        <dbReference type="PROSITE" id="PS50109"/>
    </source>
</evidence>
<dbReference type="InterPro" id="IPR036097">
    <property type="entry name" value="HisK_dim/P_sf"/>
</dbReference>
<dbReference type="InterPro" id="IPR003594">
    <property type="entry name" value="HATPase_dom"/>
</dbReference>
<dbReference type="Gene3D" id="3.30.565.10">
    <property type="entry name" value="Histidine kinase-like ATPase, C-terminal domain"/>
    <property type="match status" value="1"/>
</dbReference>
<dbReference type="InterPro" id="IPR000700">
    <property type="entry name" value="PAS-assoc_C"/>
</dbReference>
<dbReference type="CDD" id="cd00082">
    <property type="entry name" value="HisKA"/>
    <property type="match status" value="1"/>
</dbReference>
<dbReference type="SMART" id="SM00448">
    <property type="entry name" value="REC"/>
    <property type="match status" value="1"/>
</dbReference>
<name>K0NNK3_DESTT</name>
<evidence type="ECO:0000259" key="13">
    <source>
        <dbReference type="PROSITE" id="PS50885"/>
    </source>
</evidence>
<evidence type="ECO:0000256" key="8">
    <source>
        <dbReference type="SAM" id="Phobius"/>
    </source>
</evidence>
<feature type="domain" description="Response regulatory" evidence="10">
    <location>
        <begin position="739"/>
        <end position="855"/>
    </location>
</feature>
<evidence type="ECO:0000256" key="5">
    <source>
        <dbReference type="ARBA" id="ARBA00022679"/>
    </source>
</evidence>
<dbReference type="PANTHER" id="PTHR43065">
    <property type="entry name" value="SENSOR HISTIDINE KINASE"/>
    <property type="match status" value="1"/>
</dbReference>
<dbReference type="InterPro" id="IPR003661">
    <property type="entry name" value="HisK_dim/P_dom"/>
</dbReference>
<feature type="modified residue" description="4-aspartylphosphate" evidence="7">
    <location>
        <position position="790"/>
    </location>
</feature>
<dbReference type="NCBIfam" id="TIGR00229">
    <property type="entry name" value="sensory_box"/>
    <property type="match status" value="2"/>
</dbReference>
<accession>K0NNK3</accession>
<dbReference type="InterPro" id="IPR036890">
    <property type="entry name" value="HATPase_C_sf"/>
</dbReference>
<dbReference type="Pfam" id="PF00072">
    <property type="entry name" value="Response_reg"/>
    <property type="match status" value="1"/>
</dbReference>
<dbReference type="PRINTS" id="PR00344">
    <property type="entry name" value="BCTRLSENSOR"/>
</dbReference>
<dbReference type="SUPFAM" id="SSF55874">
    <property type="entry name" value="ATPase domain of HSP90 chaperone/DNA topoisomerase II/histidine kinase"/>
    <property type="match status" value="1"/>
</dbReference>